<name>A0A5R8K8R8_9BACT</name>
<evidence type="ECO:0000313" key="1">
    <source>
        <dbReference type="EMBL" id="TLD68345.1"/>
    </source>
</evidence>
<accession>A0A5R8K8R8</accession>
<evidence type="ECO:0000313" key="2">
    <source>
        <dbReference type="Proteomes" id="UP000306196"/>
    </source>
</evidence>
<reference evidence="1 2" key="1">
    <citation type="submission" date="2019-05" db="EMBL/GenBank/DDBJ databases">
        <title>Verrucobacter flavum gen. nov., sp. nov. a new member of the family Verrucomicrobiaceae.</title>
        <authorList>
            <person name="Szuroczki S."/>
            <person name="Abbaszade G."/>
            <person name="Szabo A."/>
            <person name="Felfoldi T."/>
            <person name="Schumann P."/>
            <person name="Boka K."/>
            <person name="Keki Z."/>
            <person name="Toumi M."/>
            <person name="Toth E."/>
        </authorList>
    </citation>
    <scope>NUCLEOTIDE SEQUENCE [LARGE SCALE GENOMIC DNA]</scope>
    <source>
        <strain evidence="1 2">MG-N-17</strain>
    </source>
</reference>
<comment type="caution">
    <text evidence="1">The sequence shown here is derived from an EMBL/GenBank/DDBJ whole genome shotgun (WGS) entry which is preliminary data.</text>
</comment>
<dbReference type="AlphaFoldDB" id="A0A5R8K8R8"/>
<organism evidence="1 2">
    <name type="scientific">Phragmitibacter flavus</name>
    <dbReference type="NCBI Taxonomy" id="2576071"/>
    <lineage>
        <taxon>Bacteria</taxon>
        <taxon>Pseudomonadati</taxon>
        <taxon>Verrucomicrobiota</taxon>
        <taxon>Verrucomicrobiia</taxon>
        <taxon>Verrucomicrobiales</taxon>
        <taxon>Verrucomicrobiaceae</taxon>
        <taxon>Phragmitibacter</taxon>
    </lineage>
</organism>
<dbReference type="RefSeq" id="WP_138088744.1">
    <property type="nucleotide sequence ID" value="NZ_VAUV01000027.1"/>
</dbReference>
<dbReference type="EMBL" id="VAUV01000027">
    <property type="protein sequence ID" value="TLD68345.1"/>
    <property type="molecule type" value="Genomic_DNA"/>
</dbReference>
<keyword evidence="2" id="KW-1185">Reference proteome</keyword>
<dbReference type="OrthoDB" id="9985809at2"/>
<gene>
    <name evidence="1" type="ORF">FEM03_23380</name>
</gene>
<dbReference type="Proteomes" id="UP000306196">
    <property type="component" value="Unassembled WGS sequence"/>
</dbReference>
<protein>
    <submittedName>
        <fullName evidence="1">Uncharacterized protein</fullName>
    </submittedName>
</protein>
<sequence length="155" mass="17342">MVASFERFVDGDEHLWENAETKISRPMNKTFSRAKHSSIQRPIVVGLSSLMLMLLVSVASTSPIQAEQKSDGTEGVGQQKALLGRLVTELQISPRSFVYLRSKGFTQTDQEFEQIIAKNDTMFRRTRIVRRGEDGVRQIPGWPGIAVTAAYKASK</sequence>
<proteinExistence type="predicted"/>